<proteinExistence type="predicted"/>
<dbReference type="EMBL" id="MU158239">
    <property type="protein sequence ID" value="KAF9521231.1"/>
    <property type="molecule type" value="Genomic_DNA"/>
</dbReference>
<feature type="region of interest" description="Disordered" evidence="1">
    <location>
        <begin position="1"/>
        <end position="33"/>
    </location>
</feature>
<reference evidence="2" key="1">
    <citation type="submission" date="2020-11" db="EMBL/GenBank/DDBJ databases">
        <authorList>
            <consortium name="DOE Joint Genome Institute"/>
            <person name="Ahrendt S."/>
            <person name="Riley R."/>
            <person name="Andreopoulos W."/>
            <person name="Labutti K."/>
            <person name="Pangilinan J."/>
            <person name="Ruiz-Duenas F.J."/>
            <person name="Barrasa J.M."/>
            <person name="Sanchez-Garcia M."/>
            <person name="Camarero S."/>
            <person name="Miyauchi S."/>
            <person name="Serrano A."/>
            <person name="Linde D."/>
            <person name="Babiker R."/>
            <person name="Drula E."/>
            <person name="Ayuso-Fernandez I."/>
            <person name="Pacheco R."/>
            <person name="Padilla G."/>
            <person name="Ferreira P."/>
            <person name="Barriuso J."/>
            <person name="Kellner H."/>
            <person name="Castanera R."/>
            <person name="Alfaro M."/>
            <person name="Ramirez L."/>
            <person name="Pisabarro A.G."/>
            <person name="Kuo A."/>
            <person name="Tritt A."/>
            <person name="Lipzen A."/>
            <person name="He G."/>
            <person name="Yan M."/>
            <person name="Ng V."/>
            <person name="Cullen D."/>
            <person name="Martin F."/>
            <person name="Rosso M.-N."/>
            <person name="Henrissat B."/>
            <person name="Hibbett D."/>
            <person name="Martinez A.T."/>
            <person name="Grigoriev I.V."/>
        </authorList>
    </citation>
    <scope>NUCLEOTIDE SEQUENCE</scope>
    <source>
        <strain evidence="2">CBS 506.95</strain>
    </source>
</reference>
<accession>A0A9P6BBT6</accession>
<name>A0A9P6BBT6_9AGAR</name>
<evidence type="ECO:0000313" key="2">
    <source>
        <dbReference type="EMBL" id="KAF9521231.1"/>
    </source>
</evidence>
<evidence type="ECO:0000313" key="3">
    <source>
        <dbReference type="Proteomes" id="UP000807306"/>
    </source>
</evidence>
<keyword evidence="3" id="KW-1185">Reference proteome</keyword>
<gene>
    <name evidence="2" type="ORF">CPB83DRAFT_900976</name>
</gene>
<sequence>MASAPEDKSTFANSDIRHNEQAPQAAPFTDNSFFKVGGETRQKQLDAINAVSPTQPFDPRNSFFQSNEPCSDNQHLLTEAGGFLPHPFASECLSKGPQRRWEKSRVTDTLPSPPAVISSSFFENSQVLRDNLNHQPNIPPVSSSFLQLPSAPLVNSSTGRQNWVEHYNNYDASLLLTL</sequence>
<feature type="compositionally biased region" description="Basic and acidic residues" evidence="1">
    <location>
        <begin position="1"/>
        <end position="20"/>
    </location>
</feature>
<evidence type="ECO:0000256" key="1">
    <source>
        <dbReference type="SAM" id="MobiDB-lite"/>
    </source>
</evidence>
<dbReference type="AlphaFoldDB" id="A0A9P6BBT6"/>
<comment type="caution">
    <text evidence="2">The sequence shown here is derived from an EMBL/GenBank/DDBJ whole genome shotgun (WGS) entry which is preliminary data.</text>
</comment>
<organism evidence="2 3">
    <name type="scientific">Crepidotus variabilis</name>
    <dbReference type="NCBI Taxonomy" id="179855"/>
    <lineage>
        <taxon>Eukaryota</taxon>
        <taxon>Fungi</taxon>
        <taxon>Dikarya</taxon>
        <taxon>Basidiomycota</taxon>
        <taxon>Agaricomycotina</taxon>
        <taxon>Agaricomycetes</taxon>
        <taxon>Agaricomycetidae</taxon>
        <taxon>Agaricales</taxon>
        <taxon>Agaricineae</taxon>
        <taxon>Crepidotaceae</taxon>
        <taxon>Crepidotus</taxon>
    </lineage>
</organism>
<protein>
    <submittedName>
        <fullName evidence="2">Uncharacterized protein</fullName>
    </submittedName>
</protein>
<dbReference type="Proteomes" id="UP000807306">
    <property type="component" value="Unassembled WGS sequence"/>
</dbReference>